<name>A0A839EVB2_9GAMM</name>
<protein>
    <recommendedName>
        <fullName evidence="4">DUF4331 domain-containing protein</fullName>
    </recommendedName>
</protein>
<evidence type="ECO:0000256" key="1">
    <source>
        <dbReference type="SAM" id="SignalP"/>
    </source>
</evidence>
<evidence type="ECO:0000313" key="3">
    <source>
        <dbReference type="Proteomes" id="UP000550401"/>
    </source>
</evidence>
<reference evidence="2 3" key="1">
    <citation type="submission" date="2020-07" db="EMBL/GenBank/DDBJ databases">
        <title>Genomic Encyclopedia of Type Strains, Phase IV (KMG-V): Genome sequencing to study the core and pangenomes of soil and plant-associated prokaryotes.</title>
        <authorList>
            <person name="Whitman W."/>
        </authorList>
    </citation>
    <scope>NUCLEOTIDE SEQUENCE [LARGE SCALE GENOMIC DNA]</scope>
    <source>
        <strain evidence="2 3">RH2WT43</strain>
    </source>
</reference>
<gene>
    <name evidence="2" type="ORF">FHW12_000537</name>
</gene>
<dbReference type="InterPro" id="IPR025566">
    <property type="entry name" value="DUF4331"/>
</dbReference>
<organism evidence="2 3">
    <name type="scientific">Dokdonella fugitiva</name>
    <dbReference type="NCBI Taxonomy" id="328517"/>
    <lineage>
        <taxon>Bacteria</taxon>
        <taxon>Pseudomonadati</taxon>
        <taxon>Pseudomonadota</taxon>
        <taxon>Gammaproteobacteria</taxon>
        <taxon>Lysobacterales</taxon>
        <taxon>Rhodanobacteraceae</taxon>
        <taxon>Dokdonella</taxon>
    </lineage>
</organism>
<dbReference type="EMBL" id="JACGXL010000001">
    <property type="protein sequence ID" value="MBA8886346.1"/>
    <property type="molecule type" value="Genomic_DNA"/>
</dbReference>
<proteinExistence type="predicted"/>
<dbReference type="AlphaFoldDB" id="A0A839EVB2"/>
<sequence length="405" mass="42980">MHSATPPRAVVGAFLLAATAAFAAPAHASDHLDTPTVIADPRADIGDLYAWTSADGRRLELVMTIVGHTFSDRLDYVFHVDSGSKFGHTTATTTITCHLATPDEMECRAGHGDWARGGNTMPDGLEGRDARFRVFAGPRDDPFFNNVKGTRAAYQAAVAAIHAGAAIDVAGCPAFDATTAHEIHEQWRHTEGGPAKNLLAGWTPASLVVSIDIASVAKGGRSLAIWASTSEGDRRIDRAGRPLTGNALLGTSASDEVADRLKEAYNAATPSTSGRFVAEIEKNLALYDGFDGRCGNAFLADAKVRAHRYRPLARLLADDRLWVNAASATCTQPFAVELAALGGHAEWANDCGGRTPLYDAVDVYRSLLANGTTRGIDDGVDRDEHDHSATVFPFLAAPDAAGYTR</sequence>
<evidence type="ECO:0008006" key="4">
    <source>
        <dbReference type="Google" id="ProtNLM"/>
    </source>
</evidence>
<dbReference type="RefSeq" id="WP_182529436.1">
    <property type="nucleotide sequence ID" value="NZ_JACGXL010000001.1"/>
</dbReference>
<evidence type="ECO:0000313" key="2">
    <source>
        <dbReference type="EMBL" id="MBA8886346.1"/>
    </source>
</evidence>
<dbReference type="Pfam" id="PF14224">
    <property type="entry name" value="DUF4331"/>
    <property type="match status" value="1"/>
</dbReference>
<keyword evidence="1" id="KW-0732">Signal</keyword>
<comment type="caution">
    <text evidence="2">The sequence shown here is derived from an EMBL/GenBank/DDBJ whole genome shotgun (WGS) entry which is preliminary data.</text>
</comment>
<keyword evidence="3" id="KW-1185">Reference proteome</keyword>
<accession>A0A839EVB2</accession>
<feature type="chain" id="PRO_5032607707" description="DUF4331 domain-containing protein" evidence="1">
    <location>
        <begin position="24"/>
        <end position="405"/>
    </location>
</feature>
<dbReference type="Proteomes" id="UP000550401">
    <property type="component" value="Unassembled WGS sequence"/>
</dbReference>
<feature type="signal peptide" evidence="1">
    <location>
        <begin position="1"/>
        <end position="23"/>
    </location>
</feature>